<dbReference type="EMBL" id="CM007648">
    <property type="protein sequence ID" value="ONM17431.1"/>
    <property type="molecule type" value="Genomic_DNA"/>
</dbReference>
<feature type="non-terminal residue" evidence="2">
    <location>
        <position position="1"/>
    </location>
</feature>
<sequence length="284" mass="30930">RASKRPPPQASNPPLPRFPSPSSSSPFQSPPQRSFQSRPNPNGRPARSSRQLPRPSPPRTRPRSHGEVRAAEGHRRRQLRRGAAHAEQGDQGAGRHEVHPPGPKDRRECGEGDHQPPLAAPPQHHPVQGGGADADAPGDRDGVRRRRRAVRPDLQRREVQRGRGEVLLPAADLWRQLLPLHANLPPRLEAGEHAAGRQPGASPQDLRLRLLQGLFVLLVVAAALEAQVDGRHAGVHRPRGALPPGIRRQGQSRALASKLPPRQILSSLSLPPLRRGKVGPPLSQ</sequence>
<keyword evidence="2" id="KW-0808">Transferase</keyword>
<gene>
    <name evidence="2" type="ORF">ZEAMMB73_Zm00001d003659</name>
</gene>
<feature type="region of interest" description="Disordered" evidence="1">
    <location>
        <begin position="231"/>
        <end position="254"/>
    </location>
</feature>
<evidence type="ECO:0000313" key="2">
    <source>
        <dbReference type="EMBL" id="ONM17431.1"/>
    </source>
</evidence>
<reference evidence="2" key="1">
    <citation type="submission" date="2015-12" db="EMBL/GenBank/DDBJ databases">
        <title>Update maize B73 reference genome by single molecule sequencing technologies.</title>
        <authorList>
            <consortium name="Maize Genome Sequencing Project"/>
            <person name="Ware D."/>
        </authorList>
    </citation>
    <scope>NUCLEOTIDE SEQUENCE [LARGE SCALE GENOMIC DNA]</scope>
    <source>
        <tissue evidence="2">Seedling</tissue>
    </source>
</reference>
<organism evidence="2">
    <name type="scientific">Zea mays</name>
    <name type="common">Maize</name>
    <dbReference type="NCBI Taxonomy" id="4577"/>
    <lineage>
        <taxon>Eukaryota</taxon>
        <taxon>Viridiplantae</taxon>
        <taxon>Streptophyta</taxon>
        <taxon>Embryophyta</taxon>
        <taxon>Tracheophyta</taxon>
        <taxon>Spermatophyta</taxon>
        <taxon>Magnoliopsida</taxon>
        <taxon>Liliopsida</taxon>
        <taxon>Poales</taxon>
        <taxon>Poaceae</taxon>
        <taxon>PACMAD clade</taxon>
        <taxon>Panicoideae</taxon>
        <taxon>Andropogonodae</taxon>
        <taxon>Andropogoneae</taxon>
        <taxon>Tripsacinae</taxon>
        <taxon>Zea</taxon>
    </lineage>
</organism>
<evidence type="ECO:0000256" key="1">
    <source>
        <dbReference type="SAM" id="MobiDB-lite"/>
    </source>
</evidence>
<accession>A0A1D6EAP4</accession>
<dbReference type="GO" id="GO:0016301">
    <property type="term" value="F:kinase activity"/>
    <property type="evidence" value="ECO:0007669"/>
    <property type="project" value="UniProtKB-KW"/>
</dbReference>
<feature type="region of interest" description="Disordered" evidence="1">
    <location>
        <begin position="1"/>
        <end position="157"/>
    </location>
</feature>
<name>A0A1D6EAP4_MAIZE</name>
<feature type="compositionally biased region" description="Basic and acidic residues" evidence="1">
    <location>
        <begin position="93"/>
        <end position="114"/>
    </location>
</feature>
<feature type="compositionally biased region" description="Pro residues" evidence="1">
    <location>
        <begin position="1"/>
        <end position="19"/>
    </location>
</feature>
<protein>
    <submittedName>
        <fullName evidence="2">Serine/threonine-protein kinase SRK2A</fullName>
    </submittedName>
</protein>
<keyword evidence="2" id="KW-0418">Kinase</keyword>
<feature type="compositionally biased region" description="Low complexity" evidence="1">
    <location>
        <begin position="20"/>
        <end position="53"/>
    </location>
</feature>
<dbReference type="AlphaFoldDB" id="A0A1D6EAP4"/>
<proteinExistence type="predicted"/>
<feature type="compositionally biased region" description="Basic residues" evidence="1">
    <location>
        <begin position="74"/>
        <end position="83"/>
    </location>
</feature>
<feature type="compositionally biased region" description="Basic and acidic residues" evidence="1">
    <location>
        <begin position="64"/>
        <end position="73"/>
    </location>
</feature>